<dbReference type="InterPro" id="IPR050561">
    <property type="entry name" value="PTP"/>
</dbReference>
<feature type="domain" description="Tyrosine specific protein phosphatases" evidence="16">
    <location>
        <begin position="300"/>
        <end position="362"/>
    </location>
</feature>
<organism evidence="17 18">
    <name type="scientific">Phytophthora kernoviae</name>
    <dbReference type="NCBI Taxonomy" id="325452"/>
    <lineage>
        <taxon>Eukaryota</taxon>
        <taxon>Sar</taxon>
        <taxon>Stramenopiles</taxon>
        <taxon>Oomycota</taxon>
        <taxon>Peronosporomycetes</taxon>
        <taxon>Peronosporales</taxon>
        <taxon>Peronosporaceae</taxon>
        <taxon>Phytophthora</taxon>
    </lineage>
</organism>
<dbReference type="InterPro" id="IPR029021">
    <property type="entry name" value="Prot-tyrosine_phosphatase-like"/>
</dbReference>
<evidence type="ECO:0000256" key="10">
    <source>
        <dbReference type="ARBA" id="ARBA00022912"/>
    </source>
</evidence>
<evidence type="ECO:0000256" key="14">
    <source>
        <dbReference type="SAM" id="MobiDB-lite"/>
    </source>
</evidence>
<dbReference type="OrthoDB" id="266663at2759"/>
<dbReference type="PROSITE" id="PS50056">
    <property type="entry name" value="TYR_PHOSPHATASE_2"/>
    <property type="match status" value="1"/>
</dbReference>
<dbReference type="CDD" id="cd17657">
    <property type="entry name" value="CDC14_N"/>
    <property type="match status" value="1"/>
</dbReference>
<dbReference type="GO" id="GO:0004725">
    <property type="term" value="F:protein tyrosine phosphatase activity"/>
    <property type="evidence" value="ECO:0007669"/>
    <property type="project" value="UniProtKB-EC"/>
</dbReference>
<dbReference type="InterPro" id="IPR044506">
    <property type="entry name" value="CDC14_C"/>
</dbReference>
<name>A0A3F2RG66_9STRA</name>
<evidence type="ECO:0000256" key="2">
    <source>
        <dbReference type="ARBA" id="ARBA00004496"/>
    </source>
</evidence>
<keyword evidence="11" id="KW-0539">Nucleus</keyword>
<dbReference type="Pfam" id="PF22785">
    <property type="entry name" value="Tc-R-P"/>
    <property type="match status" value="1"/>
</dbReference>
<dbReference type="GO" id="GO:0000278">
    <property type="term" value="P:mitotic cell cycle"/>
    <property type="evidence" value="ECO:0007669"/>
    <property type="project" value="UniProtKB-ARBA"/>
</dbReference>
<dbReference type="PANTHER" id="PTHR23339">
    <property type="entry name" value="TYROSINE SPECIFIC PROTEIN PHOSPHATASE AND DUAL SPECIFICITY PROTEIN PHOSPHATASE"/>
    <property type="match status" value="1"/>
</dbReference>
<gene>
    <name evidence="17" type="ORF">BBP00_00008886</name>
</gene>
<dbReference type="SUPFAM" id="SSF52799">
    <property type="entry name" value="(Phosphotyrosine protein) phosphatases II"/>
    <property type="match status" value="2"/>
</dbReference>
<dbReference type="GO" id="GO:0033554">
    <property type="term" value="P:cellular response to stress"/>
    <property type="evidence" value="ECO:0007669"/>
    <property type="project" value="UniProtKB-ARBA"/>
</dbReference>
<dbReference type="EC" id="3.1.3.48" evidence="4"/>
<dbReference type="GO" id="GO:0007096">
    <property type="term" value="P:regulation of exit from mitosis"/>
    <property type="evidence" value="ECO:0007669"/>
    <property type="project" value="UniProtKB-ARBA"/>
</dbReference>
<keyword evidence="6" id="KW-0597">Phosphoprotein</keyword>
<evidence type="ECO:0000256" key="5">
    <source>
        <dbReference type="ARBA" id="ARBA00022490"/>
    </source>
</evidence>
<keyword evidence="7" id="KW-0132">Cell division</keyword>
<dbReference type="FunFam" id="3.90.190.10:FF:000038">
    <property type="entry name" value="Tyrosine-protein phosphatase CDC14"/>
    <property type="match status" value="1"/>
</dbReference>
<evidence type="ECO:0000256" key="8">
    <source>
        <dbReference type="ARBA" id="ARBA00022776"/>
    </source>
</evidence>
<dbReference type="InterPro" id="IPR000387">
    <property type="entry name" value="Tyr_Pase_dom"/>
</dbReference>
<proteinExistence type="inferred from homology"/>
<dbReference type="GO" id="GO:0032954">
    <property type="term" value="P:regulation of cytokinetic process"/>
    <property type="evidence" value="ECO:0007669"/>
    <property type="project" value="UniProtKB-ARBA"/>
</dbReference>
<dbReference type="Gene3D" id="3.90.190.10">
    <property type="entry name" value="Protein tyrosine phosphatase superfamily"/>
    <property type="match status" value="2"/>
</dbReference>
<dbReference type="Proteomes" id="UP000277300">
    <property type="component" value="Unassembled WGS sequence"/>
</dbReference>
<dbReference type="InterPro" id="IPR029260">
    <property type="entry name" value="DSPn"/>
</dbReference>
<dbReference type="GO" id="GO:0051301">
    <property type="term" value="P:cell division"/>
    <property type="evidence" value="ECO:0007669"/>
    <property type="project" value="UniProtKB-KW"/>
</dbReference>
<dbReference type="GO" id="GO:0005856">
    <property type="term" value="C:cytoskeleton"/>
    <property type="evidence" value="ECO:0007669"/>
    <property type="project" value="UniProtKB-ARBA"/>
</dbReference>
<keyword evidence="8" id="KW-0498">Mitosis</keyword>
<dbReference type="InterPro" id="IPR016130">
    <property type="entry name" value="Tyr_Pase_AS"/>
</dbReference>
<dbReference type="PROSITE" id="PS00383">
    <property type="entry name" value="TYR_PHOSPHATASE_1"/>
    <property type="match status" value="1"/>
</dbReference>
<keyword evidence="9" id="KW-0378">Hydrolase</keyword>
<dbReference type="EMBL" id="MBDO02000503">
    <property type="protein sequence ID" value="RLN54577.1"/>
    <property type="molecule type" value="Genomic_DNA"/>
</dbReference>
<dbReference type="PROSITE" id="PS50054">
    <property type="entry name" value="TYR_PHOSPHATASE_DUAL"/>
    <property type="match status" value="1"/>
</dbReference>
<evidence type="ECO:0000313" key="17">
    <source>
        <dbReference type="EMBL" id="RLN54577.1"/>
    </source>
</evidence>
<evidence type="ECO:0000256" key="12">
    <source>
        <dbReference type="ARBA" id="ARBA00023254"/>
    </source>
</evidence>
<comment type="similarity">
    <text evidence="3">Belongs to the protein-tyrosine phosphatase family. Non-receptor class CDC14 subfamily.</text>
</comment>
<feature type="region of interest" description="Disordered" evidence="14">
    <location>
        <begin position="382"/>
        <end position="412"/>
    </location>
</feature>
<comment type="subcellular location">
    <subcellularLocation>
        <location evidence="2">Cytoplasm</location>
    </subcellularLocation>
    <subcellularLocation>
        <location evidence="1">Nucleus</location>
    </subcellularLocation>
</comment>
<evidence type="ECO:0000256" key="7">
    <source>
        <dbReference type="ARBA" id="ARBA00022618"/>
    </source>
</evidence>
<keyword evidence="5" id="KW-0963">Cytoplasm</keyword>
<dbReference type="GO" id="GO:0051321">
    <property type="term" value="P:meiotic cell cycle"/>
    <property type="evidence" value="ECO:0007669"/>
    <property type="project" value="UniProtKB-KW"/>
</dbReference>
<accession>A0A3F2RG66</accession>
<protein>
    <recommendedName>
        <fullName evidence="4">protein-tyrosine-phosphatase</fullName>
        <ecNumber evidence="4">3.1.3.48</ecNumber>
    </recommendedName>
</protein>
<reference evidence="17 18" key="1">
    <citation type="submission" date="2018-07" db="EMBL/GenBank/DDBJ databases">
        <title>Genome sequencing of oomycete isolates from Chile give support for New Zealand origin for Phytophthora kernoviae and make available the first Nothophytophthora sp. genome.</title>
        <authorList>
            <person name="Studholme D.J."/>
            <person name="Sanfuentes E."/>
            <person name="Panda P."/>
            <person name="Hill R."/>
            <person name="Sambles C."/>
            <person name="Grant M."/>
            <person name="Williams N.M."/>
            <person name="Mcdougal R.L."/>
        </authorList>
    </citation>
    <scope>NUCLEOTIDE SEQUENCE [LARGE SCALE GENOMIC DNA]</scope>
    <source>
        <strain evidence="17">Chile6</strain>
    </source>
</reference>
<evidence type="ECO:0000256" key="11">
    <source>
        <dbReference type="ARBA" id="ARBA00023242"/>
    </source>
</evidence>
<keyword evidence="13" id="KW-0131">Cell cycle</keyword>
<feature type="compositionally biased region" description="Basic residues" evidence="14">
    <location>
        <begin position="392"/>
        <end position="412"/>
    </location>
</feature>
<dbReference type="GO" id="GO:0031981">
    <property type="term" value="C:nuclear lumen"/>
    <property type="evidence" value="ECO:0007669"/>
    <property type="project" value="UniProtKB-ARBA"/>
</dbReference>
<evidence type="ECO:0000259" key="15">
    <source>
        <dbReference type="PROSITE" id="PS50054"/>
    </source>
</evidence>
<dbReference type="CDD" id="cd14499">
    <property type="entry name" value="CDC14_C"/>
    <property type="match status" value="1"/>
</dbReference>
<dbReference type="GO" id="GO:0005737">
    <property type="term" value="C:cytoplasm"/>
    <property type="evidence" value="ECO:0007669"/>
    <property type="project" value="UniProtKB-SubCell"/>
</dbReference>
<keyword evidence="12" id="KW-0469">Meiosis</keyword>
<evidence type="ECO:0000256" key="3">
    <source>
        <dbReference type="ARBA" id="ARBA00007315"/>
    </source>
</evidence>
<evidence type="ECO:0000256" key="6">
    <source>
        <dbReference type="ARBA" id="ARBA00022553"/>
    </source>
</evidence>
<dbReference type="Pfam" id="PF14671">
    <property type="entry name" value="DSPn"/>
    <property type="match status" value="1"/>
</dbReference>
<feature type="domain" description="Tyrosine-protein phosphatase" evidence="15">
    <location>
        <begin position="214"/>
        <end position="375"/>
    </location>
</feature>
<dbReference type="InterPro" id="IPR020422">
    <property type="entry name" value="TYR_PHOSPHATASE_DUAL_dom"/>
</dbReference>
<evidence type="ECO:0000256" key="1">
    <source>
        <dbReference type="ARBA" id="ARBA00004123"/>
    </source>
</evidence>
<evidence type="ECO:0000256" key="4">
    <source>
        <dbReference type="ARBA" id="ARBA00013064"/>
    </source>
</evidence>
<evidence type="ECO:0000256" key="13">
    <source>
        <dbReference type="ARBA" id="ARBA00023306"/>
    </source>
</evidence>
<dbReference type="SMART" id="SM00195">
    <property type="entry name" value="DSPc"/>
    <property type="match status" value="1"/>
</dbReference>
<evidence type="ECO:0000313" key="18">
    <source>
        <dbReference type="Proteomes" id="UP000277300"/>
    </source>
</evidence>
<sequence>MTAPPSNEVEGARSLSAKLYDRIELLPRRLDFALVPSTAEVPANGGENALTLALHSDKPAGDAEEFVCIDGDLGYARFFADFGPLHLGRTVCFCRELETRLGAPAAADPQSKRRIILYCSDHPHKRANAMTLLTIFLVMVGGFTPELAVSRMLKEGKLKPTFGFRDASCGVCTFFITLLDCARAVRKALDTSLLNYQNFSLDEYDHLNLLENGDINWIIPGKLLGFSGPQRERILLDASSGATTLLARDYATLFRSIGVTCVIRFNEASTYDRKAFIQAGLRHIDLPFPDGSNPSDDILSKFIRICERESGGVAVHCKAGLGRTGTTIAAYLMKNYRFTATEAIAWCRICRPGSILGPQQHFLAVKQPKLLALPSIFEVQPVNKAQPEPKQKRTSTKLQRLPHRLRQHPISR</sequence>
<evidence type="ECO:0000256" key="9">
    <source>
        <dbReference type="ARBA" id="ARBA00022801"/>
    </source>
</evidence>
<keyword evidence="10" id="KW-0904">Protein phosphatase</keyword>
<dbReference type="AlphaFoldDB" id="A0A3F2RG66"/>
<comment type="caution">
    <text evidence="17">The sequence shown here is derived from an EMBL/GenBank/DDBJ whole genome shotgun (WGS) entry which is preliminary data.</text>
</comment>
<evidence type="ECO:0000259" key="16">
    <source>
        <dbReference type="PROSITE" id="PS50056"/>
    </source>
</evidence>